<dbReference type="GO" id="GO:0008270">
    <property type="term" value="F:zinc ion binding"/>
    <property type="evidence" value="ECO:0007669"/>
    <property type="project" value="UniProtKB-KW"/>
</dbReference>
<name>A0AA88LWE1_TACVA</name>
<protein>
    <recommendedName>
        <fullName evidence="4">CHHC U11-48K-type domain-containing protein</fullName>
    </recommendedName>
</protein>
<dbReference type="SUPFAM" id="SSF57667">
    <property type="entry name" value="beta-beta-alpha zinc fingers"/>
    <property type="match status" value="1"/>
</dbReference>
<comment type="caution">
    <text evidence="5">The sequence shown here is derived from an EMBL/GenBank/DDBJ whole genome shotgun (WGS) entry which is preliminary data.</text>
</comment>
<keyword evidence="2" id="KW-0863">Zinc-finger</keyword>
<keyword evidence="6" id="KW-1185">Reference proteome</keyword>
<accession>A0AA88LWE1</accession>
<feature type="domain" description="CHHC U11-48K-type" evidence="4">
    <location>
        <begin position="32"/>
        <end position="59"/>
    </location>
</feature>
<evidence type="ECO:0000256" key="3">
    <source>
        <dbReference type="ARBA" id="ARBA00022833"/>
    </source>
</evidence>
<dbReference type="InterPro" id="IPR022776">
    <property type="entry name" value="TRM13/UPF0224_CHHC_Znf_dom"/>
</dbReference>
<keyword evidence="1" id="KW-0479">Metal-binding</keyword>
<evidence type="ECO:0000259" key="4">
    <source>
        <dbReference type="PROSITE" id="PS51800"/>
    </source>
</evidence>
<dbReference type="EMBL" id="JAVHJS010000020">
    <property type="protein sequence ID" value="KAK2825548.1"/>
    <property type="molecule type" value="Genomic_DNA"/>
</dbReference>
<dbReference type="PANTHER" id="PTHR21402:SF5">
    <property type="entry name" value="GAMETOCYTE SPECIFIC FACTOR 1"/>
    <property type="match status" value="1"/>
</dbReference>
<gene>
    <name evidence="5" type="ORF">Q7C36_019475</name>
</gene>
<keyword evidence="3" id="KW-0862">Zinc</keyword>
<evidence type="ECO:0000313" key="5">
    <source>
        <dbReference type="EMBL" id="KAK2825548.1"/>
    </source>
</evidence>
<dbReference type="PANTHER" id="PTHR21402">
    <property type="entry name" value="GAMETOCYTE SPECIFIC FACTOR 1-RELATED"/>
    <property type="match status" value="1"/>
</dbReference>
<dbReference type="PROSITE" id="PS51800">
    <property type="entry name" value="ZF_CHHC_U11_48K"/>
    <property type="match status" value="2"/>
</dbReference>
<evidence type="ECO:0000313" key="6">
    <source>
        <dbReference type="Proteomes" id="UP001187315"/>
    </source>
</evidence>
<sequence>MATMRYGPASMMLRDEDEDEAKAVDDADPNAVMLCPYDSNHRIRACRFPYHIIKCAKNHPKLAKEHKTCPFNAKHLVPSHELAHHIEHCKDRCLITTEDEDSARMNPKFHVPSMWTAPACEEDWDKEADENAKTFVWGVTNNLLPVNQLESVHLELSPGNSDKSLPCSFCSASTAN</sequence>
<dbReference type="AlphaFoldDB" id="A0AA88LWE1"/>
<feature type="domain" description="CHHC U11-48K-type" evidence="4">
    <location>
        <begin position="66"/>
        <end position="93"/>
    </location>
</feature>
<dbReference type="Proteomes" id="UP001187315">
    <property type="component" value="Unassembled WGS sequence"/>
</dbReference>
<dbReference type="InterPro" id="IPR051591">
    <property type="entry name" value="UPF0224_FAM112_RNA_Proc"/>
</dbReference>
<organism evidence="5 6">
    <name type="scientific">Tachysurus vachellii</name>
    <name type="common">Darkbarbel catfish</name>
    <name type="synonym">Pelteobagrus vachellii</name>
    <dbReference type="NCBI Taxonomy" id="175792"/>
    <lineage>
        <taxon>Eukaryota</taxon>
        <taxon>Metazoa</taxon>
        <taxon>Chordata</taxon>
        <taxon>Craniata</taxon>
        <taxon>Vertebrata</taxon>
        <taxon>Euteleostomi</taxon>
        <taxon>Actinopterygii</taxon>
        <taxon>Neopterygii</taxon>
        <taxon>Teleostei</taxon>
        <taxon>Ostariophysi</taxon>
        <taxon>Siluriformes</taxon>
        <taxon>Bagridae</taxon>
        <taxon>Tachysurus</taxon>
    </lineage>
</organism>
<reference evidence="5" key="1">
    <citation type="submission" date="2023-08" db="EMBL/GenBank/DDBJ databases">
        <title>Pelteobagrus vachellii genome.</title>
        <authorList>
            <person name="Liu H."/>
        </authorList>
    </citation>
    <scope>NUCLEOTIDE SEQUENCE</scope>
    <source>
        <strain evidence="5">PRFRI_2022a</strain>
        <tissue evidence="5">Muscle</tissue>
    </source>
</reference>
<evidence type="ECO:0000256" key="1">
    <source>
        <dbReference type="ARBA" id="ARBA00022723"/>
    </source>
</evidence>
<proteinExistence type="predicted"/>
<evidence type="ECO:0000256" key="2">
    <source>
        <dbReference type="ARBA" id="ARBA00022771"/>
    </source>
</evidence>
<dbReference type="InterPro" id="IPR036236">
    <property type="entry name" value="Znf_C2H2_sf"/>
</dbReference>
<dbReference type="Pfam" id="PF05253">
    <property type="entry name" value="zf-U11-48K"/>
    <property type="match status" value="2"/>
</dbReference>